<comment type="caution">
    <text evidence="1">The sequence shown here is derived from an EMBL/GenBank/DDBJ whole genome shotgun (WGS) entry which is preliminary data.</text>
</comment>
<sequence length="391" mass="44268">MQPNNPPNNVVGELDPNKTLQVEPAHHQNQSGCGKTVFFGVSSSYVPDWDTRAAFRELYQNWRDAILARSNLGRLDFQPFYEDRGDCVAIIVPDLSDRHRQGRALGFIKYDKHSGCVTISNSCAELGLNALELGSSSKQHDSNSAGCHGEGLKLAALVMVRSGFEVELSASRRYWHFGLLESRLFCDIKPSNQPSPESSDPRGDMFRLRSRVERDVTVEIRAPKESRKNAVSLAEFRTWLTVTLDIRGFSHPSDVLETEVGDLILDPDFHSRVYLKGMRLPCSGSGLKQYRFAYNFLQGKVNRDRQILVDRDEEANMVRRIWEAAIWKHRTAFLPIYVGLLRNSPEALDVESATHFLQSSTKLLIWKHLRGEAGDDKFFYNEASSAEVSFL</sequence>
<evidence type="ECO:0000313" key="1">
    <source>
        <dbReference type="EMBL" id="OKO90091.1"/>
    </source>
</evidence>
<dbReference type="EMBL" id="MNBE01000762">
    <property type="protein sequence ID" value="OKO90091.1"/>
    <property type="molecule type" value="Genomic_DNA"/>
</dbReference>
<keyword evidence="2" id="KW-1185">Reference proteome</keyword>
<dbReference type="AlphaFoldDB" id="A0A1Q5SQ18"/>
<dbReference type="Proteomes" id="UP000186955">
    <property type="component" value="Unassembled WGS sequence"/>
</dbReference>
<evidence type="ECO:0000313" key="2">
    <source>
        <dbReference type="Proteomes" id="UP000186955"/>
    </source>
</evidence>
<name>A0A1Q5SQ18_9EURO</name>
<protein>
    <submittedName>
        <fullName evidence="1">Uncharacterized protein</fullName>
    </submittedName>
</protein>
<gene>
    <name evidence="1" type="ORF">PENSUB_13534</name>
</gene>
<proteinExistence type="predicted"/>
<organism evidence="1 2">
    <name type="scientific">Penicillium subrubescens</name>
    <dbReference type="NCBI Taxonomy" id="1316194"/>
    <lineage>
        <taxon>Eukaryota</taxon>
        <taxon>Fungi</taxon>
        <taxon>Dikarya</taxon>
        <taxon>Ascomycota</taxon>
        <taxon>Pezizomycotina</taxon>
        <taxon>Eurotiomycetes</taxon>
        <taxon>Eurotiomycetidae</taxon>
        <taxon>Eurotiales</taxon>
        <taxon>Aspergillaceae</taxon>
        <taxon>Penicillium</taxon>
    </lineage>
</organism>
<reference evidence="1 2" key="1">
    <citation type="submission" date="2016-10" db="EMBL/GenBank/DDBJ databases">
        <title>Genome sequence of the ascomycete fungus Penicillium subrubescens.</title>
        <authorList>
            <person name="De Vries R.P."/>
            <person name="Peng M."/>
            <person name="Dilokpimol A."/>
            <person name="Hilden K."/>
            <person name="Makela M.R."/>
            <person name="Grigoriev I."/>
            <person name="Riley R."/>
            <person name="Granchi Z."/>
        </authorList>
    </citation>
    <scope>NUCLEOTIDE SEQUENCE [LARGE SCALE GENOMIC DNA]</scope>
    <source>
        <strain evidence="1 2">CBS 132785</strain>
    </source>
</reference>
<accession>A0A1Q5SQ18</accession>